<keyword evidence="1" id="KW-0812">Transmembrane</keyword>
<proteinExistence type="predicted"/>
<feature type="transmembrane region" description="Helical" evidence="1">
    <location>
        <begin position="6"/>
        <end position="24"/>
    </location>
</feature>
<geneLocation type="plasmid" evidence="2">
    <name>4</name>
</geneLocation>
<accession>A0A0H5PBD0</accession>
<keyword evidence="1" id="KW-0472">Membrane</keyword>
<name>A0A0H5PBD0_NOCFR</name>
<evidence type="ECO:0000313" key="3">
    <source>
        <dbReference type="Proteomes" id="UP000057820"/>
    </source>
</evidence>
<dbReference type="RefSeq" id="WP_060595241.1">
    <property type="nucleotide sequence ID" value="NZ_CP031419.1"/>
</dbReference>
<protein>
    <submittedName>
        <fullName evidence="2">Uncharacterized protein</fullName>
    </submittedName>
</protein>
<dbReference type="Proteomes" id="UP000057820">
    <property type="component" value="Plasmid 4"/>
</dbReference>
<gene>
    <name evidence="2" type="ORF">ERS450000_06096</name>
</gene>
<keyword evidence="2" id="KW-0614">Plasmid</keyword>
<feature type="transmembrane region" description="Helical" evidence="1">
    <location>
        <begin position="44"/>
        <end position="64"/>
    </location>
</feature>
<dbReference type="AlphaFoldDB" id="A0A0H5PBD0"/>
<evidence type="ECO:0000256" key="1">
    <source>
        <dbReference type="SAM" id="Phobius"/>
    </source>
</evidence>
<dbReference type="EMBL" id="LN868941">
    <property type="protein sequence ID" value="CRY84554.1"/>
    <property type="molecule type" value="Genomic_DNA"/>
</dbReference>
<keyword evidence="1" id="KW-1133">Transmembrane helix</keyword>
<dbReference type="KEGG" id="nfr:ERS450000_06096"/>
<sequence length="67" mass="6742">MSLLLVYPVVAVLIVVVVVAVNMAHPNPAPTRGRKRTGRKALGAVGGVLGAAVGMTLAGLAGVAKRR</sequence>
<reference evidence="3" key="1">
    <citation type="submission" date="2015-03" db="EMBL/GenBank/DDBJ databases">
        <authorList>
            <consortium name="Pathogen Informatics"/>
        </authorList>
    </citation>
    <scope>NUCLEOTIDE SEQUENCE [LARGE SCALE GENOMIC DNA]</scope>
    <source>
        <strain evidence="3">NCTC11134</strain>
        <plasmid evidence="3">4</plasmid>
    </source>
</reference>
<evidence type="ECO:0000313" key="2">
    <source>
        <dbReference type="EMBL" id="CRY84554.1"/>
    </source>
</evidence>
<organism evidence="2 3">
    <name type="scientific">Nocardia farcinica</name>
    <dbReference type="NCBI Taxonomy" id="37329"/>
    <lineage>
        <taxon>Bacteria</taxon>
        <taxon>Bacillati</taxon>
        <taxon>Actinomycetota</taxon>
        <taxon>Actinomycetes</taxon>
        <taxon>Mycobacteriales</taxon>
        <taxon>Nocardiaceae</taxon>
        <taxon>Nocardia</taxon>
    </lineage>
</organism>